<name>A0A800MX88_CYTFI</name>
<dbReference type="PANTHER" id="PTHR43335:SF4">
    <property type="entry name" value="ABC TRANSPORTER, ATP-BINDING PROTEIN"/>
    <property type="match status" value="1"/>
</dbReference>
<dbReference type="InterPro" id="IPR017871">
    <property type="entry name" value="ABC_transporter-like_CS"/>
</dbReference>
<reference evidence="6 7" key="1">
    <citation type="journal article" date="2020" name="G3 (Bethesda)">
        <title>Whole Genome Sequencing and Comparative Genomics of Two Nematicidal Bacillus Strains Reveals a Wide Range of Possible Virulence Factors.</title>
        <authorList>
            <person name="Susic N."/>
            <person name="Janezic S."/>
            <person name="Rupnik M."/>
            <person name="Geric Stare B."/>
        </authorList>
    </citation>
    <scope>NUCLEOTIDE SEQUENCE [LARGE SCALE GENOMIC DNA]</scope>
    <source>
        <strain evidence="6 7">I-1582</strain>
    </source>
</reference>
<dbReference type="AlphaFoldDB" id="A0A800MX88"/>
<dbReference type="InterPro" id="IPR003593">
    <property type="entry name" value="AAA+_ATPase"/>
</dbReference>
<evidence type="ECO:0000313" key="7">
    <source>
        <dbReference type="Proteomes" id="UP000465778"/>
    </source>
</evidence>
<evidence type="ECO:0000259" key="5">
    <source>
        <dbReference type="PROSITE" id="PS50893"/>
    </source>
</evidence>
<dbReference type="InterPro" id="IPR003439">
    <property type="entry name" value="ABC_transporter-like_ATP-bd"/>
</dbReference>
<dbReference type="OrthoDB" id="9804819at2"/>
<evidence type="ECO:0000313" key="6">
    <source>
        <dbReference type="EMBL" id="KAF0824172.1"/>
    </source>
</evidence>
<comment type="caution">
    <text evidence="6">The sequence shown here is derived from an EMBL/GenBank/DDBJ whole genome shotgun (WGS) entry which is preliminary data.</text>
</comment>
<accession>A0A800MX88</accession>
<dbReference type="PROSITE" id="PS50893">
    <property type="entry name" value="ABC_TRANSPORTER_2"/>
    <property type="match status" value="1"/>
</dbReference>
<evidence type="ECO:0000256" key="1">
    <source>
        <dbReference type="ARBA" id="ARBA00005417"/>
    </source>
</evidence>
<dbReference type="Proteomes" id="UP000465778">
    <property type="component" value="Unassembled WGS sequence"/>
</dbReference>
<feature type="domain" description="ABC transporter" evidence="5">
    <location>
        <begin position="6"/>
        <end position="238"/>
    </location>
</feature>
<keyword evidence="4 6" id="KW-0067">ATP-binding</keyword>
<dbReference type="SMART" id="SM00382">
    <property type="entry name" value="AAA"/>
    <property type="match status" value="1"/>
</dbReference>
<evidence type="ECO:0000256" key="2">
    <source>
        <dbReference type="ARBA" id="ARBA00022448"/>
    </source>
</evidence>
<dbReference type="Gene3D" id="3.40.50.300">
    <property type="entry name" value="P-loop containing nucleotide triphosphate hydrolases"/>
    <property type="match status" value="1"/>
</dbReference>
<comment type="similarity">
    <text evidence="1">Belongs to the ABC transporter superfamily.</text>
</comment>
<evidence type="ECO:0000256" key="4">
    <source>
        <dbReference type="ARBA" id="ARBA00022840"/>
    </source>
</evidence>
<dbReference type="PANTHER" id="PTHR43335">
    <property type="entry name" value="ABC TRANSPORTER, ATP-BINDING PROTEIN"/>
    <property type="match status" value="1"/>
</dbReference>
<keyword evidence="3" id="KW-0547">Nucleotide-binding</keyword>
<dbReference type="Pfam" id="PF00005">
    <property type="entry name" value="ABC_tran"/>
    <property type="match status" value="1"/>
</dbReference>
<dbReference type="GO" id="GO:0016887">
    <property type="term" value="F:ATP hydrolysis activity"/>
    <property type="evidence" value="ECO:0007669"/>
    <property type="project" value="InterPro"/>
</dbReference>
<organism evidence="6 7">
    <name type="scientific">Cytobacillus firmus</name>
    <name type="common">Bacillus firmus</name>
    <dbReference type="NCBI Taxonomy" id="1399"/>
    <lineage>
        <taxon>Bacteria</taxon>
        <taxon>Bacillati</taxon>
        <taxon>Bacillota</taxon>
        <taxon>Bacilli</taxon>
        <taxon>Bacillales</taxon>
        <taxon>Bacillaceae</taxon>
        <taxon>Cytobacillus</taxon>
    </lineage>
</organism>
<keyword evidence="2" id="KW-0813">Transport</keyword>
<dbReference type="PROSITE" id="PS00211">
    <property type="entry name" value="ABC_TRANSPORTER_1"/>
    <property type="match status" value="1"/>
</dbReference>
<dbReference type="SUPFAM" id="SSF52540">
    <property type="entry name" value="P-loop containing nucleoside triphosphate hydrolases"/>
    <property type="match status" value="1"/>
</dbReference>
<sequence length="302" mass="33958">MEPKVLEVRSVSKKIKTRKLLHEITFDIEQGDICGFLGPNGAGKTTLIRVMMGLVKPSAGDVLVLGNSVSKNRKQALSRVGAIVETPIFFGHMSGRGNLRNLIKLHPHIPRSENNRKVEELLELVGLKGRGNDRVSSYSLGMKQRLGIAQALLGDPEVIILDEPANGLDPMGMKFLRELIMRLRNEKGLTFLISSHLLDELQHICNKIVMIHEGELKWTGRLDDLIGKARWEISCEQPDKALSLLKGKIQIKRLDSRTLQAICTEDELQYLRRTLAEENIGLTSIEKSERNLEEIFIELMAQ</sequence>
<protein>
    <submittedName>
        <fullName evidence="6">Efflux ABC transporter, ATP-binding protein</fullName>
    </submittedName>
</protein>
<dbReference type="GO" id="GO:0005524">
    <property type="term" value="F:ATP binding"/>
    <property type="evidence" value="ECO:0007669"/>
    <property type="project" value="UniProtKB-KW"/>
</dbReference>
<evidence type="ECO:0000256" key="3">
    <source>
        <dbReference type="ARBA" id="ARBA00022741"/>
    </source>
</evidence>
<dbReference type="InterPro" id="IPR027417">
    <property type="entry name" value="P-loop_NTPase"/>
</dbReference>
<dbReference type="EMBL" id="VDEM01000018">
    <property type="protein sequence ID" value="KAF0824172.1"/>
    <property type="molecule type" value="Genomic_DNA"/>
</dbReference>
<proteinExistence type="inferred from homology"/>
<gene>
    <name evidence="6" type="ORF">KIS1582_1987</name>
</gene>